<keyword evidence="3" id="KW-1185">Reference proteome</keyword>
<dbReference type="Pfam" id="PF12762">
    <property type="entry name" value="DDE_Tnp_IS1595"/>
    <property type="match status" value="1"/>
</dbReference>
<dbReference type="eggNOG" id="ENOG502S2X3">
    <property type="taxonomic scope" value="Eukaryota"/>
</dbReference>
<sequence>MGLLYDANYQGITCLNGMIMKLRYDWQRGYYWRCTRNNCCGKSRASALEHSFFAQRRSSLSKQLLVLYFWVNRAPRSFISSVVGLHSSTVKNIIDDFYQVMQEDIAEGLSRGDENALKIGGPGIIVEIDESKFGKRKYNTGHRVEGVWVIGGVERTPERRVFLVAVENRNAETIKALILRYVAPGSIIHTDCWAAYVNIPNWRNAPSDLPFTHERVNHSVEYVNENGAHTNTIEGKTVTQRVFFLVKVS</sequence>
<dbReference type="STRING" id="1220926.S2IWG8"/>
<dbReference type="AlphaFoldDB" id="S2IWG8"/>
<dbReference type="SMART" id="SM01126">
    <property type="entry name" value="DDE_Tnp_IS1595"/>
    <property type="match status" value="1"/>
</dbReference>
<reference evidence="3" key="1">
    <citation type="submission" date="2013-05" db="EMBL/GenBank/DDBJ databases">
        <title>The Genome sequence of Mucor circinelloides f. circinelloides 1006PhL.</title>
        <authorList>
            <consortium name="The Broad Institute Genomics Platform"/>
            <person name="Cuomo C."/>
            <person name="Earl A."/>
            <person name="Findley K."/>
            <person name="Lee S.C."/>
            <person name="Walker B."/>
            <person name="Young S."/>
            <person name="Zeng Q."/>
            <person name="Gargeya S."/>
            <person name="Fitzgerald M."/>
            <person name="Haas B."/>
            <person name="Abouelleil A."/>
            <person name="Allen A.W."/>
            <person name="Alvarado L."/>
            <person name="Arachchi H.M."/>
            <person name="Berlin A.M."/>
            <person name="Chapman S.B."/>
            <person name="Gainer-Dewar J."/>
            <person name="Goldberg J."/>
            <person name="Griggs A."/>
            <person name="Gujja S."/>
            <person name="Hansen M."/>
            <person name="Howarth C."/>
            <person name="Imamovic A."/>
            <person name="Ireland A."/>
            <person name="Larimer J."/>
            <person name="McCowan C."/>
            <person name="Murphy C."/>
            <person name="Pearson M."/>
            <person name="Poon T.W."/>
            <person name="Priest M."/>
            <person name="Roberts A."/>
            <person name="Saif S."/>
            <person name="Shea T."/>
            <person name="Sisk P."/>
            <person name="Sykes S."/>
            <person name="Wortman J."/>
            <person name="Nusbaum C."/>
            <person name="Birren B."/>
        </authorList>
    </citation>
    <scope>NUCLEOTIDE SEQUENCE [LARGE SCALE GENOMIC DNA]</scope>
    <source>
        <strain evidence="3">1006PhL</strain>
    </source>
</reference>
<protein>
    <recommendedName>
        <fullName evidence="1">ISXO2-like transposase domain-containing protein</fullName>
    </recommendedName>
</protein>
<evidence type="ECO:0000313" key="3">
    <source>
        <dbReference type="Proteomes" id="UP000014254"/>
    </source>
</evidence>
<dbReference type="Proteomes" id="UP000014254">
    <property type="component" value="Unassembled WGS sequence"/>
</dbReference>
<dbReference type="OMA" id="THERVNH"/>
<evidence type="ECO:0000313" key="2">
    <source>
        <dbReference type="EMBL" id="EPB82031.1"/>
    </source>
</evidence>
<dbReference type="PANTHER" id="PTHR47163:SF2">
    <property type="entry name" value="SI:DKEY-17M8.2"/>
    <property type="match status" value="1"/>
</dbReference>
<dbReference type="InterPro" id="IPR024445">
    <property type="entry name" value="Tnp_ISXO2-like"/>
</dbReference>
<dbReference type="VEuPathDB" id="FungiDB:HMPREF1544_11235"/>
<dbReference type="PANTHER" id="PTHR47163">
    <property type="entry name" value="DDE_TNP_IS1595 DOMAIN-CONTAINING PROTEIN"/>
    <property type="match status" value="1"/>
</dbReference>
<name>S2IWG8_MUCC1</name>
<gene>
    <name evidence="2" type="ORF">HMPREF1544_11235</name>
</gene>
<dbReference type="EMBL" id="KE124134">
    <property type="protein sequence ID" value="EPB82031.1"/>
    <property type="molecule type" value="Genomic_DNA"/>
</dbReference>
<dbReference type="OrthoDB" id="5598606at2759"/>
<dbReference type="InterPro" id="IPR053164">
    <property type="entry name" value="IS1016-like_transposase"/>
</dbReference>
<feature type="domain" description="ISXO2-like transposase" evidence="1">
    <location>
        <begin position="118"/>
        <end position="245"/>
    </location>
</feature>
<accession>S2IWG8</accession>
<evidence type="ECO:0000259" key="1">
    <source>
        <dbReference type="SMART" id="SM01126"/>
    </source>
</evidence>
<organism evidence="2 3">
    <name type="scientific">Mucor circinelloides f. circinelloides (strain 1006PhL)</name>
    <name type="common">Mucormycosis agent</name>
    <name type="synonym">Calyptromyces circinelloides</name>
    <dbReference type="NCBI Taxonomy" id="1220926"/>
    <lineage>
        <taxon>Eukaryota</taxon>
        <taxon>Fungi</taxon>
        <taxon>Fungi incertae sedis</taxon>
        <taxon>Mucoromycota</taxon>
        <taxon>Mucoromycotina</taxon>
        <taxon>Mucoromycetes</taxon>
        <taxon>Mucorales</taxon>
        <taxon>Mucorineae</taxon>
        <taxon>Mucoraceae</taxon>
        <taxon>Mucor</taxon>
    </lineage>
</organism>
<dbReference type="InParanoid" id="S2IWG8"/>
<proteinExistence type="predicted"/>